<dbReference type="STRING" id="108003.B1C78_12685"/>
<dbReference type="PANTHER" id="PTHR43165:SF1">
    <property type="entry name" value="PHOSPHODIESTERASE MJ0936"/>
    <property type="match status" value="1"/>
</dbReference>
<dbReference type="RefSeq" id="WP_077279527.1">
    <property type="nucleotide sequence ID" value="NZ_MVBK01000079.1"/>
</dbReference>
<accession>A0A1V3NDU1</accession>
<proteinExistence type="inferred from homology"/>
<dbReference type="Gene3D" id="3.60.21.10">
    <property type="match status" value="1"/>
</dbReference>
<dbReference type="EMBL" id="MVBK01000079">
    <property type="protein sequence ID" value="OOG23048.1"/>
    <property type="molecule type" value="Genomic_DNA"/>
</dbReference>
<dbReference type="InterPro" id="IPR029052">
    <property type="entry name" value="Metallo-depent_PP-like"/>
</dbReference>
<feature type="domain" description="Calcineurin-like phosphoesterase" evidence="2">
    <location>
        <begin position="1"/>
        <end position="161"/>
    </location>
</feature>
<comment type="similarity">
    <text evidence="1">Belongs to the metallophosphoesterase superfamily. YfcE family.</text>
</comment>
<dbReference type="Pfam" id="PF12850">
    <property type="entry name" value="Metallophos_2"/>
    <property type="match status" value="1"/>
</dbReference>
<dbReference type="InterPro" id="IPR024654">
    <property type="entry name" value="Calcineurin-like_PHP_lpxH"/>
</dbReference>
<dbReference type="AlphaFoldDB" id="A0A1V3NDU1"/>
<comment type="caution">
    <text evidence="3">The sequence shown here is derived from an EMBL/GenBank/DDBJ whole genome shotgun (WGS) entry which is preliminary data.</text>
</comment>
<dbReference type="Proteomes" id="UP000189462">
    <property type="component" value="Unassembled WGS sequence"/>
</dbReference>
<evidence type="ECO:0000313" key="3">
    <source>
        <dbReference type="EMBL" id="OOG23048.1"/>
    </source>
</evidence>
<dbReference type="PANTHER" id="PTHR43165">
    <property type="entry name" value="METALLOPHOSPHOESTERASE"/>
    <property type="match status" value="1"/>
</dbReference>
<evidence type="ECO:0000256" key="1">
    <source>
        <dbReference type="ARBA" id="ARBA00008950"/>
    </source>
</evidence>
<evidence type="ECO:0000313" key="4">
    <source>
        <dbReference type="Proteomes" id="UP000189462"/>
    </source>
</evidence>
<reference evidence="3 4" key="1">
    <citation type="submission" date="2017-02" db="EMBL/GenBank/DDBJ databases">
        <title>Genomic diversity within the haloalkaliphilic genus Thioalkalivibrio.</title>
        <authorList>
            <person name="Ahn A.-C."/>
            <person name="Meier-Kolthoff J."/>
            <person name="Overmars L."/>
            <person name="Richter M."/>
            <person name="Woyke T."/>
            <person name="Sorokin D.Y."/>
            <person name="Muyzer G."/>
        </authorList>
    </citation>
    <scope>NUCLEOTIDE SEQUENCE [LARGE SCALE GENOMIC DNA]</scope>
    <source>
        <strain evidence="3 4">ALJD</strain>
    </source>
</reference>
<name>A0A1V3NDU1_9GAMM</name>
<dbReference type="InterPro" id="IPR053193">
    <property type="entry name" value="MetalloPDE_YfcE-like"/>
</dbReference>
<keyword evidence="4" id="KW-1185">Reference proteome</keyword>
<protein>
    <submittedName>
        <fullName evidence="3">YfcE family phosphodiesterase</fullName>
    </submittedName>
</protein>
<organism evidence="3 4">
    <name type="scientific">Thioalkalivibrio denitrificans</name>
    <dbReference type="NCBI Taxonomy" id="108003"/>
    <lineage>
        <taxon>Bacteria</taxon>
        <taxon>Pseudomonadati</taxon>
        <taxon>Pseudomonadota</taxon>
        <taxon>Gammaproteobacteria</taxon>
        <taxon>Chromatiales</taxon>
        <taxon>Ectothiorhodospiraceae</taxon>
        <taxon>Thioalkalivibrio</taxon>
    </lineage>
</organism>
<evidence type="ECO:0000259" key="2">
    <source>
        <dbReference type="Pfam" id="PF12850"/>
    </source>
</evidence>
<gene>
    <name evidence="3" type="ORF">B1C78_12685</name>
</gene>
<dbReference type="SUPFAM" id="SSF56300">
    <property type="entry name" value="Metallo-dependent phosphatases"/>
    <property type="match status" value="1"/>
</dbReference>
<sequence>MKICVVSDSHDRGPMLARAIEAAIAEGAALVIHCGDLIGGNTIRASLALGVPIHAVHGNNLGDPVAMARIAHNSKGMFTYHGLDADFTVAGRRIFVTHYPHYGHGMACTGDFDLVCCGHSHEPEIRQQVTVRDSHTWLVNPGTVAGLGAPEATWVLGDLETMKFELRHTPE</sequence>
<dbReference type="OrthoDB" id="9785951at2"/>